<comment type="caution">
    <text evidence="2">The sequence shown here is derived from an EMBL/GenBank/DDBJ whole genome shotgun (WGS) entry which is preliminary data.</text>
</comment>
<reference evidence="2" key="1">
    <citation type="submission" date="2022-12" db="EMBL/GenBank/DDBJ databases">
        <title>Reference genome sequencing for broad-spectrum identification of bacterial and archaeal isolates by mass spectrometry.</title>
        <authorList>
            <person name="Sekiguchi Y."/>
            <person name="Tourlousse D.M."/>
        </authorList>
    </citation>
    <scope>NUCLEOTIDE SEQUENCE</scope>
    <source>
        <strain evidence="2">14</strain>
    </source>
</reference>
<dbReference type="EMBL" id="BSDP01000001">
    <property type="protein sequence ID" value="GLI29044.1"/>
    <property type="molecule type" value="Genomic_DNA"/>
</dbReference>
<organism evidence="2 3">
    <name type="scientific">Agromyces rhizosphaerae</name>
    <dbReference type="NCBI Taxonomy" id="88374"/>
    <lineage>
        <taxon>Bacteria</taxon>
        <taxon>Bacillati</taxon>
        <taxon>Actinomycetota</taxon>
        <taxon>Actinomycetes</taxon>
        <taxon>Micrococcales</taxon>
        <taxon>Microbacteriaceae</taxon>
        <taxon>Agromyces</taxon>
    </lineage>
</organism>
<proteinExistence type="predicted"/>
<evidence type="ECO:0000313" key="3">
    <source>
        <dbReference type="Proteomes" id="UP001144396"/>
    </source>
</evidence>
<sequence>MAETTPTPRPPAGMSVWYFVGSAFAFVAAAFLVGSNFVIGVIAIALGGLLMVVGGIRFRMERMPRREP</sequence>
<dbReference type="AlphaFoldDB" id="A0A9W6CYC9"/>
<gene>
    <name evidence="2" type="ORF">ARHIZOSPH14_32860</name>
</gene>
<evidence type="ECO:0000256" key="1">
    <source>
        <dbReference type="SAM" id="Phobius"/>
    </source>
</evidence>
<name>A0A9W6CYC9_9MICO</name>
<protein>
    <submittedName>
        <fullName evidence="2">Uncharacterized protein</fullName>
    </submittedName>
</protein>
<accession>A0A9W6CYC9</accession>
<keyword evidence="1" id="KW-0472">Membrane</keyword>
<dbReference type="Proteomes" id="UP001144396">
    <property type="component" value="Unassembled WGS sequence"/>
</dbReference>
<feature type="transmembrane region" description="Helical" evidence="1">
    <location>
        <begin position="37"/>
        <end position="56"/>
    </location>
</feature>
<evidence type="ECO:0000313" key="2">
    <source>
        <dbReference type="EMBL" id="GLI29044.1"/>
    </source>
</evidence>
<keyword evidence="1" id="KW-0812">Transmembrane</keyword>
<feature type="transmembrane region" description="Helical" evidence="1">
    <location>
        <begin position="12"/>
        <end position="31"/>
    </location>
</feature>
<keyword evidence="3" id="KW-1185">Reference proteome</keyword>
<keyword evidence="1" id="KW-1133">Transmembrane helix</keyword>